<keyword evidence="3" id="KW-1185">Reference proteome</keyword>
<dbReference type="Proteomes" id="UP001054945">
    <property type="component" value="Unassembled WGS sequence"/>
</dbReference>
<proteinExistence type="predicted"/>
<feature type="compositionally biased region" description="Polar residues" evidence="1">
    <location>
        <begin position="107"/>
        <end position="126"/>
    </location>
</feature>
<reference evidence="2 3" key="1">
    <citation type="submission" date="2021-06" db="EMBL/GenBank/DDBJ databases">
        <title>Caerostris extrusa draft genome.</title>
        <authorList>
            <person name="Kono N."/>
            <person name="Arakawa K."/>
        </authorList>
    </citation>
    <scope>NUCLEOTIDE SEQUENCE [LARGE SCALE GENOMIC DNA]</scope>
</reference>
<feature type="compositionally biased region" description="Polar residues" evidence="1">
    <location>
        <begin position="88"/>
        <end position="97"/>
    </location>
</feature>
<name>A0AAV4XTA4_CAEEX</name>
<protein>
    <submittedName>
        <fullName evidence="2">Uncharacterized protein</fullName>
    </submittedName>
</protein>
<feature type="non-terminal residue" evidence="2">
    <location>
        <position position="171"/>
    </location>
</feature>
<feature type="region of interest" description="Disordered" evidence="1">
    <location>
        <begin position="83"/>
        <end position="133"/>
    </location>
</feature>
<comment type="caution">
    <text evidence="2">The sequence shown here is derived from an EMBL/GenBank/DDBJ whole genome shotgun (WGS) entry which is preliminary data.</text>
</comment>
<accession>A0AAV4XTA4</accession>
<dbReference type="AlphaFoldDB" id="A0AAV4XTA4"/>
<evidence type="ECO:0000256" key="1">
    <source>
        <dbReference type="SAM" id="MobiDB-lite"/>
    </source>
</evidence>
<evidence type="ECO:0000313" key="3">
    <source>
        <dbReference type="Proteomes" id="UP001054945"/>
    </source>
</evidence>
<dbReference type="EMBL" id="BPLR01018117">
    <property type="protein sequence ID" value="GIY97084.1"/>
    <property type="molecule type" value="Genomic_DNA"/>
</dbReference>
<gene>
    <name evidence="2" type="ORF">CEXT_751971</name>
</gene>
<sequence length="171" mass="18553">MNSEYSGMLSLALCGTMVSLDSIENTVLTCIAAGTRSIRDVDRNHGDPATLEVALGECEQQDRIPAVSIAAFQTSLKEAWEYLPTPSNPATTSSVSAKSPDDHWGNRTASRPLSDGSSRLNLPTSSDNEEEDIEFLIPRRVNSLDSLDMGDKRITIEPRTPRSITTLGLSQ</sequence>
<organism evidence="2 3">
    <name type="scientific">Caerostris extrusa</name>
    <name type="common">Bark spider</name>
    <name type="synonym">Caerostris bankana</name>
    <dbReference type="NCBI Taxonomy" id="172846"/>
    <lineage>
        <taxon>Eukaryota</taxon>
        <taxon>Metazoa</taxon>
        <taxon>Ecdysozoa</taxon>
        <taxon>Arthropoda</taxon>
        <taxon>Chelicerata</taxon>
        <taxon>Arachnida</taxon>
        <taxon>Araneae</taxon>
        <taxon>Araneomorphae</taxon>
        <taxon>Entelegynae</taxon>
        <taxon>Araneoidea</taxon>
        <taxon>Araneidae</taxon>
        <taxon>Caerostris</taxon>
    </lineage>
</organism>
<evidence type="ECO:0000313" key="2">
    <source>
        <dbReference type="EMBL" id="GIY97084.1"/>
    </source>
</evidence>